<reference evidence="1 2" key="1">
    <citation type="journal article" date="2013" name="BMC Genomics">
        <title>Reconstruction of the lipid metabolism for the microalga Monoraphidium neglectum from its genome sequence reveals characteristics suitable for biofuel production.</title>
        <authorList>
            <person name="Bogen C."/>
            <person name="Al-Dilaimi A."/>
            <person name="Albersmeier A."/>
            <person name="Wichmann J."/>
            <person name="Grundmann M."/>
            <person name="Rupp O."/>
            <person name="Lauersen K.J."/>
            <person name="Blifernez-Klassen O."/>
            <person name="Kalinowski J."/>
            <person name="Goesmann A."/>
            <person name="Mussgnug J.H."/>
            <person name="Kruse O."/>
        </authorList>
    </citation>
    <scope>NUCLEOTIDE SEQUENCE [LARGE SCALE GENOMIC DNA]</scope>
    <source>
        <strain evidence="1 2">SAG 48.87</strain>
    </source>
</reference>
<sequence>MCGRSRCTLEPAQVAAAAGIPPDQLDARCGAPGCRFVFAWAQAGGRLRRGFGWT</sequence>
<name>A0A0D2IWJ4_9CHLO</name>
<dbReference type="AlphaFoldDB" id="A0A0D2IWJ4"/>
<keyword evidence="2" id="KW-1185">Reference proteome</keyword>
<dbReference type="Proteomes" id="UP000054498">
    <property type="component" value="Unassembled WGS sequence"/>
</dbReference>
<evidence type="ECO:0000313" key="2">
    <source>
        <dbReference type="Proteomes" id="UP000054498"/>
    </source>
</evidence>
<evidence type="ECO:0000313" key="1">
    <source>
        <dbReference type="EMBL" id="KIY92347.1"/>
    </source>
</evidence>
<protein>
    <submittedName>
        <fullName evidence="1">Uncharacterized protein</fullName>
    </submittedName>
</protein>
<proteinExistence type="predicted"/>
<dbReference type="KEGG" id="mng:MNEG_15617"/>
<dbReference type="GeneID" id="25733296"/>
<feature type="non-terminal residue" evidence="1">
    <location>
        <position position="54"/>
    </location>
</feature>
<dbReference type="EMBL" id="KK105713">
    <property type="protein sequence ID" value="KIY92347.1"/>
    <property type="molecule type" value="Genomic_DNA"/>
</dbReference>
<accession>A0A0D2IWJ4</accession>
<gene>
    <name evidence="1" type="ORF">MNEG_15617</name>
</gene>
<dbReference type="RefSeq" id="XP_013891367.1">
    <property type="nucleotide sequence ID" value="XM_014035913.1"/>
</dbReference>
<organism evidence="1 2">
    <name type="scientific">Monoraphidium neglectum</name>
    <dbReference type="NCBI Taxonomy" id="145388"/>
    <lineage>
        <taxon>Eukaryota</taxon>
        <taxon>Viridiplantae</taxon>
        <taxon>Chlorophyta</taxon>
        <taxon>core chlorophytes</taxon>
        <taxon>Chlorophyceae</taxon>
        <taxon>CS clade</taxon>
        <taxon>Sphaeropleales</taxon>
        <taxon>Selenastraceae</taxon>
        <taxon>Monoraphidium</taxon>
    </lineage>
</organism>